<dbReference type="EMBL" id="FNVO01000040">
    <property type="protein sequence ID" value="SEG93643.1"/>
    <property type="molecule type" value="Genomic_DNA"/>
</dbReference>
<reference evidence="2" key="1">
    <citation type="submission" date="2016-10" db="EMBL/GenBank/DDBJ databases">
        <authorList>
            <person name="Varghese N."/>
            <person name="Submissions S."/>
        </authorList>
    </citation>
    <scope>NUCLEOTIDE SEQUENCE [LARGE SCALE GENOMIC DNA]</scope>
    <source>
        <strain evidence="2">DSM 43163</strain>
    </source>
</reference>
<dbReference type="Proteomes" id="UP000236723">
    <property type="component" value="Unassembled WGS sequence"/>
</dbReference>
<dbReference type="RefSeq" id="WP_235018378.1">
    <property type="nucleotide sequence ID" value="NZ_FNVO01000040.1"/>
</dbReference>
<dbReference type="AlphaFoldDB" id="A0A1H6E8M8"/>
<evidence type="ECO:0000313" key="1">
    <source>
        <dbReference type="EMBL" id="SEG93643.1"/>
    </source>
</evidence>
<proteinExistence type="predicted"/>
<evidence type="ECO:0000313" key="2">
    <source>
        <dbReference type="Proteomes" id="UP000236723"/>
    </source>
</evidence>
<keyword evidence="2" id="KW-1185">Reference proteome</keyword>
<accession>A0A1H6E8M8</accession>
<evidence type="ECO:0008006" key="3">
    <source>
        <dbReference type="Google" id="ProtNLM"/>
    </source>
</evidence>
<gene>
    <name evidence="1" type="ORF">SAMN04489712_1402</name>
</gene>
<protein>
    <recommendedName>
        <fullName evidence="3">Ferredoxin</fullName>
    </recommendedName>
</protein>
<sequence>MQSVACHLCGSCVLVKKNNLAHTEVQWTTDTNQCVELNEQADRGVQRGTVPTCLHLRDSIEASVRSGLVPVPDLDTRYEE</sequence>
<organism evidence="1 2">
    <name type="scientific">Thermomonospora echinospora</name>
    <dbReference type="NCBI Taxonomy" id="1992"/>
    <lineage>
        <taxon>Bacteria</taxon>
        <taxon>Bacillati</taxon>
        <taxon>Actinomycetota</taxon>
        <taxon>Actinomycetes</taxon>
        <taxon>Streptosporangiales</taxon>
        <taxon>Thermomonosporaceae</taxon>
        <taxon>Thermomonospora</taxon>
    </lineage>
</organism>
<name>A0A1H6E8M8_9ACTN</name>